<keyword evidence="2 7" id="KW-0349">Heme</keyword>
<keyword evidence="5 7" id="KW-0408">Iron</keyword>
<feature type="compositionally biased region" description="Low complexity" evidence="8">
    <location>
        <begin position="1"/>
        <end position="21"/>
    </location>
</feature>
<dbReference type="PROSITE" id="PS00086">
    <property type="entry name" value="CYTOCHROME_P450"/>
    <property type="match status" value="1"/>
</dbReference>
<organism evidence="9 10">
    <name type="scientific">Streptomyces fradiae ATCC 10745 = DSM 40063</name>
    <dbReference type="NCBI Taxonomy" id="1319510"/>
    <lineage>
        <taxon>Bacteria</taxon>
        <taxon>Bacillati</taxon>
        <taxon>Actinomycetota</taxon>
        <taxon>Actinomycetes</taxon>
        <taxon>Kitasatosporales</taxon>
        <taxon>Streptomycetaceae</taxon>
        <taxon>Streptomyces</taxon>
    </lineage>
</organism>
<comment type="caution">
    <text evidence="9">The sequence shown here is derived from an EMBL/GenBank/DDBJ whole genome shotgun (WGS) entry which is preliminary data.</text>
</comment>
<evidence type="ECO:0000313" key="9">
    <source>
        <dbReference type="EMBL" id="OSY54048.1"/>
    </source>
</evidence>
<dbReference type="PANTHER" id="PTHR46696:SF1">
    <property type="entry name" value="CYTOCHROME P450 YJIB-RELATED"/>
    <property type="match status" value="1"/>
</dbReference>
<dbReference type="FunFam" id="1.10.630.10:FF:000018">
    <property type="entry name" value="Cytochrome P450 monooxygenase"/>
    <property type="match status" value="1"/>
</dbReference>
<evidence type="ECO:0000256" key="8">
    <source>
        <dbReference type="SAM" id="MobiDB-lite"/>
    </source>
</evidence>
<keyword evidence="3 7" id="KW-0479">Metal-binding</keyword>
<dbReference type="GO" id="GO:0016705">
    <property type="term" value="F:oxidoreductase activity, acting on paired donors, with incorporation or reduction of molecular oxygen"/>
    <property type="evidence" value="ECO:0007669"/>
    <property type="project" value="InterPro"/>
</dbReference>
<reference evidence="9 10" key="1">
    <citation type="submission" date="2016-09" db="EMBL/GenBank/DDBJ databases">
        <title>Streptomyces fradiae DSM40063, a candidate organism with high potential of specific P450 cytochromes.</title>
        <authorList>
            <person name="Grumaz C."/>
            <person name="Vainshtein Y."/>
            <person name="Kirstahler P."/>
            <person name="Sohn K."/>
        </authorList>
    </citation>
    <scope>NUCLEOTIDE SEQUENCE [LARGE SCALE GENOMIC DNA]</scope>
    <source>
        <strain evidence="9 10">DSM 40063</strain>
    </source>
</reference>
<dbReference type="SUPFAM" id="SSF48264">
    <property type="entry name" value="Cytochrome P450"/>
    <property type="match status" value="1"/>
</dbReference>
<dbReference type="Proteomes" id="UP000194318">
    <property type="component" value="Unassembled WGS sequence"/>
</dbReference>
<feature type="region of interest" description="Disordered" evidence="8">
    <location>
        <begin position="1"/>
        <end position="27"/>
    </location>
</feature>
<dbReference type="GO" id="GO:0020037">
    <property type="term" value="F:heme binding"/>
    <property type="evidence" value="ECO:0007669"/>
    <property type="project" value="InterPro"/>
</dbReference>
<comment type="similarity">
    <text evidence="1 7">Belongs to the cytochrome P450 family.</text>
</comment>
<dbReference type="EC" id="1.14.-.-" evidence="9"/>
<dbReference type="InterPro" id="IPR036396">
    <property type="entry name" value="Cyt_P450_sf"/>
</dbReference>
<protein>
    <submittedName>
        <fullName evidence="9">Cytochrome P450 107B1</fullName>
        <ecNumber evidence="9">1.14.-.-</ecNumber>
    </submittedName>
</protein>
<dbReference type="PANTHER" id="PTHR46696">
    <property type="entry name" value="P450, PUTATIVE (EUROFUNG)-RELATED"/>
    <property type="match status" value="1"/>
</dbReference>
<dbReference type="InterPro" id="IPR001128">
    <property type="entry name" value="Cyt_P450"/>
</dbReference>
<proteinExistence type="inferred from homology"/>
<evidence type="ECO:0000256" key="6">
    <source>
        <dbReference type="ARBA" id="ARBA00023033"/>
    </source>
</evidence>
<dbReference type="InterPro" id="IPR017972">
    <property type="entry name" value="Cyt_P450_CS"/>
</dbReference>
<sequence>MLDETTTTAEAAREGSGSAGAAPPPVREWPALDLSGVDFDPVLAGLMEEGPVTRIKLPNGSGWAWLLTRYDDVRSVTNDPRFSRKLVVENDVTRLAPHFIPVDGAVGFEDPPDHTRLRRSVAPAFTTRGVERLRGRAREMLDELVDGVLRDGPPADFTQRLLAPFPLAVVCELMGVPAQDRPRMHEWTNLILSSAQGAERSQRAKEEMCAYFAETMRRRRGTGGEDVIGLLSAAVAAGEITESESVGLALLIQIGGEAVTNNTGNMLFILLTRPDLMDRLRADPAGRPRAIEELLRYIPHRSAVGLSRIALEDVTVAGTRIRAGEAVYVSYLAANRDPDVFPDPERIDFGRAPNPHVAFGHGPHFCVGAMLARLESELLVDAMADRFPGLRLAMPAEDVPFRRGALIRGPESMPVTWG</sequence>
<keyword evidence="6 7" id="KW-0503">Monooxygenase</keyword>
<evidence type="ECO:0000256" key="4">
    <source>
        <dbReference type="ARBA" id="ARBA00023002"/>
    </source>
</evidence>
<name>A0A1Y2P4G7_STRFR</name>
<dbReference type="InterPro" id="IPR002397">
    <property type="entry name" value="Cyt_P450_B"/>
</dbReference>
<dbReference type="Gene3D" id="1.10.630.10">
    <property type="entry name" value="Cytochrome P450"/>
    <property type="match status" value="1"/>
</dbReference>
<dbReference type="GO" id="GO:0005506">
    <property type="term" value="F:iron ion binding"/>
    <property type="evidence" value="ECO:0007669"/>
    <property type="project" value="InterPro"/>
</dbReference>
<evidence type="ECO:0000256" key="7">
    <source>
        <dbReference type="RuleBase" id="RU000461"/>
    </source>
</evidence>
<dbReference type="AlphaFoldDB" id="A0A1Y2P4G7"/>
<dbReference type="EMBL" id="MIFZ01000032">
    <property type="protein sequence ID" value="OSY54048.1"/>
    <property type="molecule type" value="Genomic_DNA"/>
</dbReference>
<accession>A0A1Y2P4G7</accession>
<dbReference type="PRINTS" id="PR00359">
    <property type="entry name" value="BP450"/>
</dbReference>
<keyword evidence="4 7" id="KW-0560">Oxidoreductase</keyword>
<dbReference type="CDD" id="cd11031">
    <property type="entry name" value="Cyp158A-like"/>
    <property type="match status" value="1"/>
</dbReference>
<evidence type="ECO:0000256" key="3">
    <source>
        <dbReference type="ARBA" id="ARBA00022723"/>
    </source>
</evidence>
<dbReference type="GO" id="GO:0004497">
    <property type="term" value="F:monooxygenase activity"/>
    <property type="evidence" value="ECO:0007669"/>
    <property type="project" value="UniProtKB-KW"/>
</dbReference>
<evidence type="ECO:0000313" key="10">
    <source>
        <dbReference type="Proteomes" id="UP000194318"/>
    </source>
</evidence>
<evidence type="ECO:0000256" key="2">
    <source>
        <dbReference type="ARBA" id="ARBA00022617"/>
    </source>
</evidence>
<dbReference type="Pfam" id="PF00067">
    <property type="entry name" value="p450"/>
    <property type="match status" value="1"/>
</dbReference>
<evidence type="ECO:0000256" key="5">
    <source>
        <dbReference type="ARBA" id="ARBA00023004"/>
    </source>
</evidence>
<gene>
    <name evidence="9" type="ORF">BG846_00285</name>
</gene>
<evidence type="ECO:0000256" key="1">
    <source>
        <dbReference type="ARBA" id="ARBA00010617"/>
    </source>
</evidence>